<proteinExistence type="predicted"/>
<dbReference type="InterPro" id="IPR026082">
    <property type="entry name" value="ABCA"/>
</dbReference>
<dbReference type="GO" id="GO:0005319">
    <property type="term" value="F:lipid transporter activity"/>
    <property type="evidence" value="ECO:0007669"/>
    <property type="project" value="TreeGrafter"/>
</dbReference>
<keyword evidence="2" id="KW-0677">Repeat</keyword>
<dbReference type="PANTHER" id="PTHR19229:SF36">
    <property type="entry name" value="ATP-BINDING CASSETTE SUB-FAMILY A MEMBER 2"/>
    <property type="match status" value="1"/>
</dbReference>
<dbReference type="EMBL" id="RCMI01005306">
    <property type="protein sequence ID" value="KAG2863030.1"/>
    <property type="molecule type" value="Genomic_DNA"/>
</dbReference>
<gene>
    <name evidence="3" type="ORF">PC115_g25620</name>
    <name evidence="4" type="ORF">PC117_g28305</name>
    <name evidence="5" type="ORF">PC129_g25055</name>
</gene>
<protein>
    <submittedName>
        <fullName evidence="4">Uncharacterized protein</fullName>
    </submittedName>
</protein>
<evidence type="ECO:0000256" key="2">
    <source>
        <dbReference type="ARBA" id="ARBA00022737"/>
    </source>
</evidence>
<reference evidence="4" key="1">
    <citation type="submission" date="2018-10" db="EMBL/GenBank/DDBJ databases">
        <title>Effector identification in a new, highly contiguous assembly of the strawberry crown rot pathogen Phytophthora cactorum.</title>
        <authorList>
            <person name="Armitage A.D."/>
            <person name="Nellist C.F."/>
            <person name="Bates H."/>
            <person name="Vickerstaff R.J."/>
            <person name="Harrison R.J."/>
        </authorList>
    </citation>
    <scope>NUCLEOTIDE SEQUENCE</scope>
    <source>
        <strain evidence="3">4032</strain>
        <strain evidence="4">4040</strain>
        <strain evidence="5">P421</strain>
    </source>
</reference>
<evidence type="ECO:0000256" key="1">
    <source>
        <dbReference type="ARBA" id="ARBA00022448"/>
    </source>
</evidence>
<name>A0A8T1A5S1_9STRA</name>
<dbReference type="EMBL" id="RCMV01004860">
    <property type="protein sequence ID" value="KAG3192213.1"/>
    <property type="molecule type" value="Genomic_DNA"/>
</dbReference>
<dbReference type="EMBL" id="RCMK01004558">
    <property type="protein sequence ID" value="KAG2871238.1"/>
    <property type="molecule type" value="Genomic_DNA"/>
</dbReference>
<evidence type="ECO:0000313" key="5">
    <source>
        <dbReference type="EMBL" id="KAG3192213.1"/>
    </source>
</evidence>
<dbReference type="PANTHER" id="PTHR19229">
    <property type="entry name" value="ATP-BINDING CASSETTE TRANSPORTER SUBFAMILY A ABCA"/>
    <property type="match status" value="1"/>
</dbReference>
<dbReference type="Proteomes" id="UP000736787">
    <property type="component" value="Unassembled WGS sequence"/>
</dbReference>
<keyword evidence="1" id="KW-0813">Transport</keyword>
<dbReference type="GO" id="GO:0016020">
    <property type="term" value="C:membrane"/>
    <property type="evidence" value="ECO:0007669"/>
    <property type="project" value="InterPro"/>
</dbReference>
<comment type="caution">
    <text evidence="4">The sequence shown here is derived from an EMBL/GenBank/DDBJ whole genome shotgun (WGS) entry which is preliminary data.</text>
</comment>
<accession>A0A8T1A5S1</accession>
<dbReference type="Proteomes" id="UP000760860">
    <property type="component" value="Unassembled WGS sequence"/>
</dbReference>
<dbReference type="Proteomes" id="UP000774804">
    <property type="component" value="Unassembled WGS sequence"/>
</dbReference>
<organism evidence="4 6">
    <name type="scientific">Phytophthora cactorum</name>
    <dbReference type="NCBI Taxonomy" id="29920"/>
    <lineage>
        <taxon>Eukaryota</taxon>
        <taxon>Sar</taxon>
        <taxon>Stramenopiles</taxon>
        <taxon>Oomycota</taxon>
        <taxon>Peronosporomycetes</taxon>
        <taxon>Peronosporales</taxon>
        <taxon>Peronosporaceae</taxon>
        <taxon>Phytophthora</taxon>
    </lineage>
</organism>
<dbReference type="AlphaFoldDB" id="A0A8T1A5S1"/>
<dbReference type="GO" id="GO:0140359">
    <property type="term" value="F:ABC-type transporter activity"/>
    <property type="evidence" value="ECO:0007669"/>
    <property type="project" value="InterPro"/>
</dbReference>
<evidence type="ECO:0000313" key="6">
    <source>
        <dbReference type="Proteomes" id="UP000736787"/>
    </source>
</evidence>
<sequence>MVAFFAMYAVSQGFSTGTGESAKRLGSALSPVALALGVQVLANAEETGEGVQFSTMGTLSDNYRLSTALWMFVFDTVLYTVLGLYLEKVMPKEYGTTLKWYFPVSPSYWRSRKQKQVTVEAPVDDVALDLNPSFEPVSTDLREQERNGEALTVKRLRKVFQVPDHLSAGPQWCW</sequence>
<evidence type="ECO:0000313" key="3">
    <source>
        <dbReference type="EMBL" id="KAG2863030.1"/>
    </source>
</evidence>
<evidence type="ECO:0000313" key="4">
    <source>
        <dbReference type="EMBL" id="KAG2871238.1"/>
    </source>
</evidence>